<dbReference type="Proteomes" id="UP000215914">
    <property type="component" value="Chromosome 9"/>
</dbReference>
<dbReference type="InParanoid" id="A0A251TYL1"/>
<reference evidence="2" key="1">
    <citation type="journal article" date="2017" name="Nature">
        <title>The sunflower genome provides insights into oil metabolism, flowering and Asterid evolution.</title>
        <authorList>
            <person name="Badouin H."/>
            <person name="Gouzy J."/>
            <person name="Grassa C.J."/>
            <person name="Murat F."/>
            <person name="Staton S.E."/>
            <person name="Cottret L."/>
            <person name="Lelandais-Briere C."/>
            <person name="Owens G.L."/>
            <person name="Carrere S."/>
            <person name="Mayjonade B."/>
            <person name="Legrand L."/>
            <person name="Gill N."/>
            <person name="Kane N.C."/>
            <person name="Bowers J.E."/>
            <person name="Hubner S."/>
            <person name="Bellec A."/>
            <person name="Berard A."/>
            <person name="Berges H."/>
            <person name="Blanchet N."/>
            <person name="Boniface M.C."/>
            <person name="Brunel D."/>
            <person name="Catrice O."/>
            <person name="Chaidir N."/>
            <person name="Claudel C."/>
            <person name="Donnadieu C."/>
            <person name="Faraut T."/>
            <person name="Fievet G."/>
            <person name="Helmstetter N."/>
            <person name="King M."/>
            <person name="Knapp S.J."/>
            <person name="Lai Z."/>
            <person name="Le Paslier M.C."/>
            <person name="Lippi Y."/>
            <person name="Lorenzon L."/>
            <person name="Mandel J.R."/>
            <person name="Marage G."/>
            <person name="Marchand G."/>
            <person name="Marquand E."/>
            <person name="Bret-Mestries E."/>
            <person name="Morien E."/>
            <person name="Nambeesan S."/>
            <person name="Nguyen T."/>
            <person name="Pegot-Espagnet P."/>
            <person name="Pouilly N."/>
            <person name="Raftis F."/>
            <person name="Sallet E."/>
            <person name="Schiex T."/>
            <person name="Thomas J."/>
            <person name="Vandecasteele C."/>
            <person name="Vares D."/>
            <person name="Vear F."/>
            <person name="Vautrin S."/>
            <person name="Crespi M."/>
            <person name="Mangin B."/>
            <person name="Burke J.M."/>
            <person name="Salse J."/>
            <person name="Munos S."/>
            <person name="Vincourt P."/>
            <person name="Rieseberg L.H."/>
            <person name="Langlade N.B."/>
        </authorList>
    </citation>
    <scope>NUCLEOTIDE SEQUENCE [LARGE SCALE GENOMIC DNA]</scope>
    <source>
        <strain evidence="2">cv. SF193</strain>
    </source>
</reference>
<gene>
    <name evidence="1" type="ORF">HannXRQ_Chr09g0264651</name>
</gene>
<dbReference type="OMA" id="DCEGAKN"/>
<dbReference type="EMBL" id="CM007898">
    <property type="protein sequence ID" value="OTG15823.1"/>
    <property type="molecule type" value="Genomic_DNA"/>
</dbReference>
<protein>
    <recommendedName>
        <fullName evidence="3">Reverse transcriptase domain-containing protein</fullName>
    </recommendedName>
</protein>
<keyword evidence="2" id="KW-1185">Reference proteome</keyword>
<name>A0A251TYL1_HELAN</name>
<proteinExistence type="predicted"/>
<evidence type="ECO:0000313" key="1">
    <source>
        <dbReference type="EMBL" id="OTG15823.1"/>
    </source>
</evidence>
<organism evidence="1 2">
    <name type="scientific">Helianthus annuus</name>
    <name type="common">Common sunflower</name>
    <dbReference type="NCBI Taxonomy" id="4232"/>
    <lineage>
        <taxon>Eukaryota</taxon>
        <taxon>Viridiplantae</taxon>
        <taxon>Streptophyta</taxon>
        <taxon>Embryophyta</taxon>
        <taxon>Tracheophyta</taxon>
        <taxon>Spermatophyta</taxon>
        <taxon>Magnoliopsida</taxon>
        <taxon>eudicotyledons</taxon>
        <taxon>Gunneridae</taxon>
        <taxon>Pentapetalae</taxon>
        <taxon>asterids</taxon>
        <taxon>campanulids</taxon>
        <taxon>Asterales</taxon>
        <taxon>Asteraceae</taxon>
        <taxon>Asteroideae</taxon>
        <taxon>Heliantheae alliance</taxon>
        <taxon>Heliantheae</taxon>
        <taxon>Helianthus</taxon>
    </lineage>
</organism>
<dbReference type="AlphaFoldDB" id="A0A251TYL1"/>
<sequence length="83" mass="9572">MKVLLVNFSILEIERAVWDCAGDRAPGPDGFNFSFIKQFWDNLKIYSAKLFNEFHDRGDMSTGCFPSFVVLIPKIKNPFRVLI</sequence>
<evidence type="ECO:0008006" key="3">
    <source>
        <dbReference type="Google" id="ProtNLM"/>
    </source>
</evidence>
<evidence type="ECO:0000313" key="2">
    <source>
        <dbReference type="Proteomes" id="UP000215914"/>
    </source>
</evidence>
<accession>A0A251TYL1</accession>